<dbReference type="EMBL" id="LDEV01001786">
    <property type="protein sequence ID" value="KLJ11011.1"/>
    <property type="molecule type" value="Genomic_DNA"/>
</dbReference>
<protein>
    <submittedName>
        <fullName evidence="2">Uncharacterized protein</fullName>
    </submittedName>
</protein>
<evidence type="ECO:0000256" key="1">
    <source>
        <dbReference type="SAM" id="MobiDB-lite"/>
    </source>
</evidence>
<organism evidence="2 3">
    <name type="scientific">Blastomyces silverae</name>
    <dbReference type="NCBI Taxonomy" id="2060906"/>
    <lineage>
        <taxon>Eukaryota</taxon>
        <taxon>Fungi</taxon>
        <taxon>Dikarya</taxon>
        <taxon>Ascomycota</taxon>
        <taxon>Pezizomycotina</taxon>
        <taxon>Eurotiomycetes</taxon>
        <taxon>Eurotiomycetidae</taxon>
        <taxon>Onygenales</taxon>
        <taxon>Ajellomycetaceae</taxon>
        <taxon>Blastomyces</taxon>
    </lineage>
</organism>
<sequence>MATEAPNGGMSETAPVAGEVQKQDNSNTATVDSGKSAALNGDAPKEVSAPQAGTATSPSAEKDADSSSKSAGDKHERDDAADKAAQAPKDEPATKKQKSDAEPSKESNGTQANTATNGEKKRGPGRPKKSEGSAKTGKKTPKPRATEGIGSRTRSRAKA</sequence>
<evidence type="ECO:0000313" key="3">
    <source>
        <dbReference type="Proteomes" id="UP000053573"/>
    </source>
</evidence>
<feature type="compositionally biased region" description="Basic and acidic residues" evidence="1">
    <location>
        <begin position="60"/>
        <end position="105"/>
    </location>
</feature>
<feature type="compositionally biased region" description="Polar residues" evidence="1">
    <location>
        <begin position="106"/>
        <end position="117"/>
    </location>
</feature>
<accession>A0A0H1BPA8</accession>
<feature type="compositionally biased region" description="Polar residues" evidence="1">
    <location>
        <begin position="23"/>
        <end position="33"/>
    </location>
</feature>
<reference evidence="3" key="1">
    <citation type="journal article" date="2015" name="PLoS Genet.">
        <title>The dynamic genome and transcriptome of the human fungal pathogen Blastomyces and close relative Emmonsia.</title>
        <authorList>
            <person name="Munoz J.F."/>
            <person name="Gauthier G.M."/>
            <person name="Desjardins C.A."/>
            <person name="Gallo J.E."/>
            <person name="Holder J."/>
            <person name="Sullivan T.D."/>
            <person name="Marty A.J."/>
            <person name="Carmen J.C."/>
            <person name="Chen Z."/>
            <person name="Ding L."/>
            <person name="Gujja S."/>
            <person name="Magrini V."/>
            <person name="Misas E."/>
            <person name="Mitreva M."/>
            <person name="Priest M."/>
            <person name="Saif S."/>
            <person name="Whiston E.A."/>
            <person name="Young S."/>
            <person name="Zeng Q."/>
            <person name="Goldman W.E."/>
            <person name="Mardis E.R."/>
            <person name="Taylor J.W."/>
            <person name="McEwen J.G."/>
            <person name="Clay O.K."/>
            <person name="Klein B.S."/>
            <person name="Cuomo C.A."/>
        </authorList>
    </citation>
    <scope>NUCLEOTIDE SEQUENCE [LARGE SCALE GENOMIC DNA]</scope>
    <source>
        <strain evidence="3">UAMH 139</strain>
    </source>
</reference>
<dbReference type="AlphaFoldDB" id="A0A0H1BPA8"/>
<evidence type="ECO:0000313" key="2">
    <source>
        <dbReference type="EMBL" id="KLJ11011.1"/>
    </source>
</evidence>
<feature type="region of interest" description="Disordered" evidence="1">
    <location>
        <begin position="1"/>
        <end position="159"/>
    </location>
</feature>
<gene>
    <name evidence="2" type="ORF">EMPG_13700</name>
</gene>
<dbReference type="STRING" id="2060906.A0A0H1BPA8"/>
<name>A0A0H1BPA8_9EURO</name>
<proteinExistence type="predicted"/>
<dbReference type="Proteomes" id="UP000053573">
    <property type="component" value="Unassembled WGS sequence"/>
</dbReference>
<dbReference type="OrthoDB" id="4187284at2759"/>
<feature type="compositionally biased region" description="Basic and acidic residues" evidence="1">
    <location>
        <begin position="118"/>
        <end position="132"/>
    </location>
</feature>
<comment type="caution">
    <text evidence="2">The sequence shown here is derived from an EMBL/GenBank/DDBJ whole genome shotgun (WGS) entry which is preliminary data.</text>
</comment>
<keyword evidence="3" id="KW-1185">Reference proteome</keyword>